<feature type="active site" description="Proton acceptor" evidence="16">
    <location>
        <position position="93"/>
    </location>
</feature>
<organism evidence="17 18">
    <name type="scientific">Emticicia soli</name>
    <dbReference type="NCBI Taxonomy" id="2027878"/>
    <lineage>
        <taxon>Bacteria</taxon>
        <taxon>Pseudomonadati</taxon>
        <taxon>Bacteroidota</taxon>
        <taxon>Cytophagia</taxon>
        <taxon>Cytophagales</taxon>
        <taxon>Leadbetterellaceae</taxon>
        <taxon>Emticicia</taxon>
    </lineage>
</organism>
<sequence>MFGVVDIGNTFAKVGLFEGDELIEVSTGLEIDALDDFLSLKKVKKAIISSVTKNQEELEAIFEQVAFDKLILSPSTALPIEKDYETPQTLGSDRLAAAVGANFLFPDTNCLIIDMGTAIKYDYVSVEEVGQRGAFRGGIISPGMRIRFESLHTFTKRLPLVSAEGIPELIGKNTKACIQSGVVNGIIAEVNGMIENYRKLGKCQVILCGGDASFFESQIKKSNFAGSIEITPTAHGAEQEILIDNTKIELIPNLVLIGLNRILIYNVEKLTTP</sequence>
<feature type="binding site" evidence="16">
    <location>
        <position position="117"/>
    </location>
    <ligand>
        <name>ATP</name>
        <dbReference type="ChEBI" id="CHEBI:30616"/>
    </ligand>
</feature>
<evidence type="ECO:0000313" key="17">
    <source>
        <dbReference type="EMBL" id="MFD2522828.1"/>
    </source>
</evidence>
<comment type="subcellular location">
    <subcellularLocation>
        <location evidence="3 16">Cytoplasm</location>
    </subcellularLocation>
</comment>
<evidence type="ECO:0000256" key="11">
    <source>
        <dbReference type="ARBA" id="ARBA00022840"/>
    </source>
</evidence>
<dbReference type="PANTHER" id="PTHR34265">
    <property type="entry name" value="TYPE III PANTOTHENATE KINASE"/>
    <property type="match status" value="1"/>
</dbReference>
<keyword evidence="9 16" id="KW-0547">Nucleotide-binding</keyword>
<comment type="pathway">
    <text evidence="4 16">Cofactor biosynthesis; coenzyme A biosynthesis; CoA from (R)-pantothenate: step 1/5.</text>
</comment>
<evidence type="ECO:0000256" key="2">
    <source>
        <dbReference type="ARBA" id="ARBA00001958"/>
    </source>
</evidence>
<keyword evidence="13 16" id="KW-0173">Coenzyme A biosynthesis</keyword>
<feature type="binding site" evidence="16">
    <location>
        <begin position="91"/>
        <end position="94"/>
    </location>
    <ligand>
        <name>substrate</name>
    </ligand>
</feature>
<dbReference type="InterPro" id="IPR043129">
    <property type="entry name" value="ATPase_NBD"/>
</dbReference>
<dbReference type="EC" id="2.7.1.33" evidence="6 16"/>
<keyword evidence="8 16" id="KW-0808">Transferase</keyword>
<evidence type="ECO:0000256" key="7">
    <source>
        <dbReference type="ARBA" id="ARBA00022490"/>
    </source>
</evidence>
<evidence type="ECO:0000256" key="1">
    <source>
        <dbReference type="ARBA" id="ARBA00001206"/>
    </source>
</evidence>
<name>A0ABW5JCN0_9BACT</name>
<dbReference type="Pfam" id="PF03309">
    <property type="entry name" value="Pan_kinase"/>
    <property type="match status" value="1"/>
</dbReference>
<keyword evidence="18" id="KW-1185">Reference proteome</keyword>
<evidence type="ECO:0000256" key="14">
    <source>
        <dbReference type="ARBA" id="ARBA00038036"/>
    </source>
</evidence>
<comment type="cofactor">
    <cofactor evidence="16">
        <name>NH4(+)</name>
        <dbReference type="ChEBI" id="CHEBI:28938"/>
    </cofactor>
    <cofactor evidence="16">
        <name>K(+)</name>
        <dbReference type="ChEBI" id="CHEBI:29103"/>
    </cofactor>
    <text evidence="16">A monovalent cation. Ammonium or potassium.</text>
</comment>
<comment type="catalytic activity">
    <reaction evidence="1 16">
        <text>(R)-pantothenate + ATP = (R)-4'-phosphopantothenate + ADP + H(+)</text>
        <dbReference type="Rhea" id="RHEA:16373"/>
        <dbReference type="ChEBI" id="CHEBI:10986"/>
        <dbReference type="ChEBI" id="CHEBI:15378"/>
        <dbReference type="ChEBI" id="CHEBI:29032"/>
        <dbReference type="ChEBI" id="CHEBI:30616"/>
        <dbReference type="ChEBI" id="CHEBI:456216"/>
        <dbReference type="EC" id="2.7.1.33"/>
    </reaction>
</comment>
<feature type="binding site" evidence="16">
    <location>
        <position position="84"/>
    </location>
    <ligand>
        <name>substrate</name>
    </ligand>
</feature>
<dbReference type="Gene3D" id="3.30.420.40">
    <property type="match status" value="2"/>
</dbReference>
<evidence type="ECO:0000256" key="16">
    <source>
        <dbReference type="HAMAP-Rule" id="MF_01274"/>
    </source>
</evidence>
<dbReference type="HAMAP" id="MF_01274">
    <property type="entry name" value="Pantothen_kinase_3"/>
    <property type="match status" value="1"/>
</dbReference>
<comment type="caution">
    <text evidence="17">The sequence shown here is derived from an EMBL/GenBank/DDBJ whole genome shotgun (WGS) entry which is preliminary data.</text>
</comment>
<evidence type="ECO:0000256" key="9">
    <source>
        <dbReference type="ARBA" id="ARBA00022741"/>
    </source>
</evidence>
<keyword evidence="7 16" id="KW-0963">Cytoplasm</keyword>
<evidence type="ECO:0000256" key="8">
    <source>
        <dbReference type="ARBA" id="ARBA00022679"/>
    </source>
</evidence>
<evidence type="ECO:0000256" key="10">
    <source>
        <dbReference type="ARBA" id="ARBA00022777"/>
    </source>
</evidence>
<proteinExistence type="inferred from homology"/>
<dbReference type="NCBIfam" id="TIGR00671">
    <property type="entry name" value="baf"/>
    <property type="match status" value="1"/>
</dbReference>
<dbReference type="EMBL" id="JBHULC010000022">
    <property type="protein sequence ID" value="MFD2522828.1"/>
    <property type="molecule type" value="Genomic_DNA"/>
</dbReference>
<dbReference type="SUPFAM" id="SSF53067">
    <property type="entry name" value="Actin-like ATPase domain"/>
    <property type="match status" value="2"/>
</dbReference>
<reference evidence="18" key="1">
    <citation type="journal article" date="2019" name="Int. J. Syst. Evol. Microbiol.">
        <title>The Global Catalogue of Microorganisms (GCM) 10K type strain sequencing project: providing services to taxonomists for standard genome sequencing and annotation.</title>
        <authorList>
            <consortium name="The Broad Institute Genomics Platform"/>
            <consortium name="The Broad Institute Genome Sequencing Center for Infectious Disease"/>
            <person name="Wu L."/>
            <person name="Ma J."/>
        </authorList>
    </citation>
    <scope>NUCLEOTIDE SEQUENCE [LARGE SCALE GENOMIC DNA]</scope>
    <source>
        <strain evidence="18">KCTC 52344</strain>
    </source>
</reference>
<dbReference type="Proteomes" id="UP001597510">
    <property type="component" value="Unassembled WGS sequence"/>
</dbReference>
<keyword evidence="10 16" id="KW-0418">Kinase</keyword>
<evidence type="ECO:0000313" key="18">
    <source>
        <dbReference type="Proteomes" id="UP001597510"/>
    </source>
</evidence>
<dbReference type="PANTHER" id="PTHR34265:SF1">
    <property type="entry name" value="TYPE III PANTOTHENATE KINASE"/>
    <property type="match status" value="1"/>
</dbReference>
<keyword evidence="16" id="KW-0479">Metal-binding</keyword>
<comment type="similarity">
    <text evidence="14 16">Belongs to the type III pantothenate kinase family.</text>
</comment>
<dbReference type="InterPro" id="IPR004619">
    <property type="entry name" value="Type_III_PanK"/>
</dbReference>
<dbReference type="CDD" id="cd24015">
    <property type="entry name" value="ASKHA_NBD_PanK-III"/>
    <property type="match status" value="1"/>
</dbReference>
<evidence type="ECO:0000256" key="6">
    <source>
        <dbReference type="ARBA" id="ARBA00012102"/>
    </source>
</evidence>
<evidence type="ECO:0000256" key="3">
    <source>
        <dbReference type="ARBA" id="ARBA00004496"/>
    </source>
</evidence>
<keyword evidence="11 16" id="KW-0067">ATP-binding</keyword>
<evidence type="ECO:0000256" key="4">
    <source>
        <dbReference type="ARBA" id="ARBA00005225"/>
    </source>
</evidence>
<dbReference type="RefSeq" id="WP_340239479.1">
    <property type="nucleotide sequence ID" value="NZ_JBBEWC010000013.1"/>
</dbReference>
<comment type="subunit">
    <text evidence="5 16">Homodimer.</text>
</comment>
<evidence type="ECO:0000256" key="12">
    <source>
        <dbReference type="ARBA" id="ARBA00022958"/>
    </source>
</evidence>
<gene>
    <name evidence="16" type="primary">coaX</name>
    <name evidence="17" type="ORF">ACFSR2_18150</name>
</gene>
<feature type="binding site" evidence="16">
    <location>
        <position position="114"/>
    </location>
    <ligand>
        <name>K(+)</name>
        <dbReference type="ChEBI" id="CHEBI:29103"/>
    </ligand>
</feature>
<accession>A0ABW5JCN0</accession>
<evidence type="ECO:0000256" key="13">
    <source>
        <dbReference type="ARBA" id="ARBA00022993"/>
    </source>
</evidence>
<dbReference type="GO" id="GO:0004594">
    <property type="term" value="F:pantothenate kinase activity"/>
    <property type="evidence" value="ECO:0007669"/>
    <property type="project" value="UniProtKB-EC"/>
</dbReference>
<comment type="cofactor">
    <cofactor evidence="2">
        <name>K(+)</name>
        <dbReference type="ChEBI" id="CHEBI:29103"/>
    </cofactor>
</comment>
<evidence type="ECO:0000256" key="15">
    <source>
        <dbReference type="ARBA" id="ARBA00040883"/>
    </source>
</evidence>
<comment type="function">
    <text evidence="16">Catalyzes the phosphorylation of pantothenate (Pan), the first step in CoA biosynthesis.</text>
</comment>
<evidence type="ECO:0000256" key="5">
    <source>
        <dbReference type="ARBA" id="ARBA00011738"/>
    </source>
</evidence>
<feature type="binding site" evidence="16">
    <location>
        <position position="174"/>
    </location>
    <ligand>
        <name>substrate</name>
    </ligand>
</feature>
<keyword evidence="12 16" id="KW-0630">Potassium</keyword>
<feature type="binding site" evidence="16">
    <location>
        <begin position="6"/>
        <end position="13"/>
    </location>
    <ligand>
        <name>ATP</name>
        <dbReference type="ChEBI" id="CHEBI:30616"/>
    </ligand>
</feature>
<protein>
    <recommendedName>
        <fullName evidence="15 16">Type III pantothenate kinase</fullName>
        <ecNumber evidence="6 16">2.7.1.33</ecNumber>
    </recommendedName>
    <alternativeName>
        <fullName evidence="16">PanK-III</fullName>
    </alternativeName>
    <alternativeName>
        <fullName evidence="16">Pantothenic acid kinase</fullName>
    </alternativeName>
</protein>